<accession>A0A0F0CPJ8</accession>
<evidence type="ECO:0000313" key="3">
    <source>
        <dbReference type="Proteomes" id="UP000033428"/>
    </source>
</evidence>
<feature type="signal peptide" evidence="1">
    <location>
        <begin position="1"/>
        <end position="21"/>
    </location>
</feature>
<dbReference type="AlphaFoldDB" id="A0A0F0CPJ8"/>
<sequence length="341" mass="38422">MKKIYFIFYILMLSFFSNIDAECSIEKYAVLFNGGYQSSYNYAAYYNDMRQMYDVLLNIYEFPEEHIIILQSDGQNSTNDLRFKYANGSNYYVNSAWDLDTDGDYDIESGAATSQNLFAEFTALSSIIDSDDLFYFWATGHGANDPGVLNASLAGWNSTLFSDANFASAVSSIIAGTEIYVFGQCYSGAFIDNLTGQSNAIIVTACDSEELSWTWYNTPTVQYQWGTYTNNTGDRSLFLKEWAKALSGYADYNSDGEITMFEAFYYAEHNDYTGPYGAVPKENPKYNDIFNIGGLVTLNNWEGSPVPEHLFPVCILAIMVFSGFHSSHYPGYPHDYCLMCC</sequence>
<dbReference type="Proteomes" id="UP000033428">
    <property type="component" value="Unassembled WGS sequence"/>
</dbReference>
<proteinExistence type="predicted"/>
<dbReference type="EMBL" id="JYNY01000578">
    <property type="protein sequence ID" value="KJJ83451.1"/>
    <property type="molecule type" value="Genomic_DNA"/>
</dbReference>
<organism evidence="2 3">
    <name type="scientific">Candidatus Omnitrophus magneticus</name>
    <dbReference type="NCBI Taxonomy" id="1609969"/>
    <lineage>
        <taxon>Bacteria</taxon>
        <taxon>Pseudomonadati</taxon>
        <taxon>Candidatus Omnitrophota</taxon>
        <taxon>Candidatus Omnitrophus</taxon>
    </lineage>
</organism>
<dbReference type="InterPro" id="IPR001096">
    <property type="entry name" value="Peptidase_C13"/>
</dbReference>
<dbReference type="GO" id="GO:0006508">
    <property type="term" value="P:proteolysis"/>
    <property type="evidence" value="ECO:0007669"/>
    <property type="project" value="InterPro"/>
</dbReference>
<evidence type="ECO:0000256" key="1">
    <source>
        <dbReference type="SAM" id="SignalP"/>
    </source>
</evidence>
<keyword evidence="3" id="KW-1185">Reference proteome</keyword>
<comment type="caution">
    <text evidence="2">The sequence shown here is derived from an EMBL/GenBank/DDBJ whole genome shotgun (WGS) entry which is preliminary data.</text>
</comment>
<dbReference type="GO" id="GO:0008233">
    <property type="term" value="F:peptidase activity"/>
    <property type="evidence" value="ECO:0007669"/>
    <property type="project" value="InterPro"/>
</dbReference>
<reference evidence="2 3" key="1">
    <citation type="submission" date="2015-02" db="EMBL/GenBank/DDBJ databases">
        <title>Single-cell genomics of uncultivated deep-branching MTB reveals a conserved set of magnetosome genes.</title>
        <authorList>
            <person name="Kolinko S."/>
            <person name="Richter M."/>
            <person name="Glockner F.O."/>
            <person name="Brachmann A."/>
            <person name="Schuler D."/>
        </authorList>
    </citation>
    <scope>NUCLEOTIDE SEQUENCE [LARGE SCALE GENOMIC DNA]</scope>
    <source>
        <strain evidence="2">SKK-01</strain>
    </source>
</reference>
<keyword evidence="1" id="KW-0732">Signal</keyword>
<name>A0A0F0CPJ8_9BACT</name>
<gene>
    <name evidence="2" type="ORF">OMAG_002684</name>
</gene>
<protein>
    <submittedName>
        <fullName evidence="2">Peptidase C13 family protein</fullName>
    </submittedName>
</protein>
<dbReference type="Gene3D" id="3.40.50.1460">
    <property type="match status" value="1"/>
</dbReference>
<evidence type="ECO:0000313" key="2">
    <source>
        <dbReference type="EMBL" id="KJJ83451.1"/>
    </source>
</evidence>
<dbReference type="Pfam" id="PF01650">
    <property type="entry name" value="Peptidase_C13"/>
    <property type="match status" value="1"/>
</dbReference>
<feature type="chain" id="PRO_5002437359" evidence="1">
    <location>
        <begin position="22"/>
        <end position="341"/>
    </location>
</feature>